<dbReference type="Proteomes" id="UP000033441">
    <property type="component" value="Unassembled WGS sequence"/>
</dbReference>
<name>A0A0F3N8B4_ANAPH</name>
<accession>A0A0F3N8B4</accession>
<proteinExistence type="predicted"/>
<gene>
    <name evidence="1" type="ORF">APHMUC_1200</name>
</gene>
<protein>
    <submittedName>
        <fullName evidence="1">Uncharacterized protein</fullName>
    </submittedName>
</protein>
<evidence type="ECO:0000313" key="1">
    <source>
        <dbReference type="EMBL" id="KJV64313.1"/>
    </source>
</evidence>
<dbReference type="PATRIC" id="fig|1359152.3.peg.1258"/>
<evidence type="ECO:0000313" key="2">
    <source>
        <dbReference type="Proteomes" id="UP000033441"/>
    </source>
</evidence>
<comment type="caution">
    <text evidence="1">The sequence shown here is derived from an EMBL/GenBank/DDBJ whole genome shotgun (WGS) entry which is preliminary data.</text>
</comment>
<dbReference type="EMBL" id="LANV01000001">
    <property type="protein sequence ID" value="KJV64313.1"/>
    <property type="molecule type" value="Genomic_DNA"/>
</dbReference>
<dbReference type="AlphaFoldDB" id="A0A0F3N8B4"/>
<sequence length="45" mass="5164">MRFVGKVKFISVVVERVKKVPLLTRENIMTEWVSASYGDFVSSVM</sequence>
<reference evidence="1 2" key="1">
    <citation type="submission" date="2015-02" db="EMBL/GenBank/DDBJ databases">
        <title>Genome Sequencing of Rickettsiales.</title>
        <authorList>
            <person name="Daugherty S.C."/>
            <person name="Su Q."/>
            <person name="Abolude K."/>
            <person name="Beier-Sexton M."/>
            <person name="Carlyon J.A."/>
            <person name="Carter R."/>
            <person name="Day N.P."/>
            <person name="Dumler S.J."/>
            <person name="Dyachenko V."/>
            <person name="Godinez A."/>
            <person name="Kurtti T.J."/>
            <person name="Lichay M."/>
            <person name="Mullins K.E."/>
            <person name="Ott S."/>
            <person name="Pappas-Brown V."/>
            <person name="Paris D.H."/>
            <person name="Patel P."/>
            <person name="Richards A.L."/>
            <person name="Sadzewicz L."/>
            <person name="Sears K."/>
            <person name="Seidman D."/>
            <person name="Sengamalay N."/>
            <person name="Stenos J."/>
            <person name="Tallon L.J."/>
            <person name="Vincent G."/>
            <person name="Fraser C.M."/>
            <person name="Munderloh U."/>
            <person name="Dunning-Hotopp J.C."/>
        </authorList>
    </citation>
    <scope>NUCLEOTIDE SEQUENCE [LARGE SCALE GENOMIC DNA]</scope>
    <source>
        <strain evidence="1 2">ApMUC09</strain>
    </source>
</reference>
<organism evidence="1 2">
    <name type="scientific">Anaplasma phagocytophilum str. ApMUC09</name>
    <dbReference type="NCBI Taxonomy" id="1359152"/>
    <lineage>
        <taxon>Bacteria</taxon>
        <taxon>Pseudomonadati</taxon>
        <taxon>Pseudomonadota</taxon>
        <taxon>Alphaproteobacteria</taxon>
        <taxon>Rickettsiales</taxon>
        <taxon>Anaplasmataceae</taxon>
        <taxon>Anaplasma</taxon>
        <taxon>phagocytophilum group</taxon>
    </lineage>
</organism>